<protein>
    <submittedName>
        <fullName evidence="1">Uncharacterized protein</fullName>
    </submittedName>
</protein>
<reference evidence="2" key="1">
    <citation type="journal article" date="2019" name="Int. J. Syst. Evol. Microbiol.">
        <title>The Global Catalogue of Microorganisms (GCM) 10K type strain sequencing project: providing services to taxonomists for standard genome sequencing and annotation.</title>
        <authorList>
            <consortium name="The Broad Institute Genomics Platform"/>
            <consortium name="The Broad Institute Genome Sequencing Center for Infectious Disease"/>
            <person name="Wu L."/>
            <person name="Ma J."/>
        </authorList>
    </citation>
    <scope>NUCLEOTIDE SEQUENCE [LARGE SCALE GENOMIC DNA]</scope>
    <source>
        <strain evidence="2">CECT 7706</strain>
    </source>
</reference>
<accession>A0ABT8C849</accession>
<name>A0ABT8C849_9BACT</name>
<dbReference type="EMBL" id="JAUFQS010000012">
    <property type="protein sequence ID" value="MDN3688700.1"/>
    <property type="molecule type" value="Genomic_DNA"/>
</dbReference>
<dbReference type="RefSeq" id="WP_163386495.1">
    <property type="nucleotide sequence ID" value="NZ_JAUFQS010000012.1"/>
</dbReference>
<gene>
    <name evidence="1" type="ORF">QWZ15_12730</name>
</gene>
<dbReference type="Proteomes" id="UP001236663">
    <property type="component" value="Unassembled WGS sequence"/>
</dbReference>
<keyword evidence="2" id="KW-1185">Reference proteome</keyword>
<sequence length="125" mass="14184">MENEVKKLLKEFSELRDRSKPISSPNTESLIRHEVRFSCFGMICANLENILASNSKKSLATGTEDPVSDLILYKVTGVYGSFKSVKYIRERSKKEAVSTFLNIERDEAVHGEIKCEEVIKVNEIV</sequence>
<evidence type="ECO:0000313" key="1">
    <source>
        <dbReference type="EMBL" id="MDN3688700.1"/>
    </source>
</evidence>
<comment type="caution">
    <text evidence="1">The sequence shown here is derived from an EMBL/GenBank/DDBJ whole genome shotgun (WGS) entry which is preliminary data.</text>
</comment>
<proteinExistence type="predicted"/>
<evidence type="ECO:0000313" key="2">
    <source>
        <dbReference type="Proteomes" id="UP001236663"/>
    </source>
</evidence>
<organism evidence="1 2">
    <name type="scientific">Cyclobacterium jeungdonense</name>
    <dbReference type="NCBI Taxonomy" id="708087"/>
    <lineage>
        <taxon>Bacteria</taxon>
        <taxon>Pseudomonadati</taxon>
        <taxon>Bacteroidota</taxon>
        <taxon>Cytophagia</taxon>
        <taxon>Cytophagales</taxon>
        <taxon>Cyclobacteriaceae</taxon>
        <taxon>Cyclobacterium</taxon>
    </lineage>
</organism>